<evidence type="ECO:0000256" key="5">
    <source>
        <dbReference type="ARBA" id="ARBA00023136"/>
    </source>
</evidence>
<evidence type="ECO:0000256" key="7">
    <source>
        <dbReference type="PROSITE-ProRule" id="PRU01360"/>
    </source>
</evidence>
<reference evidence="12 13" key="1">
    <citation type="submission" date="2023-01" db="EMBL/GenBank/DDBJ databases">
        <title>Novel species of the genus Asticcacaulis isolated from rivers.</title>
        <authorList>
            <person name="Lu H."/>
        </authorList>
    </citation>
    <scope>NUCLEOTIDE SEQUENCE [LARGE SCALE GENOMIC DNA]</scope>
    <source>
        <strain evidence="12 13">BYS171W</strain>
    </source>
</reference>
<dbReference type="InterPro" id="IPR039426">
    <property type="entry name" value="TonB-dep_rcpt-like"/>
</dbReference>
<protein>
    <submittedName>
        <fullName evidence="12">TonB-dependent receptor</fullName>
    </submittedName>
</protein>
<dbReference type="InterPro" id="IPR037066">
    <property type="entry name" value="Plug_dom_sf"/>
</dbReference>
<feature type="compositionally biased region" description="Basic and acidic residues" evidence="8">
    <location>
        <begin position="36"/>
        <end position="48"/>
    </location>
</feature>
<comment type="subcellular location">
    <subcellularLocation>
        <location evidence="1 7">Cell outer membrane</location>
        <topology evidence="1 7">Multi-pass membrane protein</topology>
    </subcellularLocation>
</comment>
<dbReference type="Gene3D" id="2.170.130.10">
    <property type="entry name" value="TonB-dependent receptor, plug domain"/>
    <property type="match status" value="1"/>
</dbReference>
<keyword evidence="4 7" id="KW-0812">Transmembrane</keyword>
<dbReference type="Gene3D" id="2.40.170.20">
    <property type="entry name" value="TonB-dependent receptor, beta-barrel domain"/>
    <property type="match status" value="1"/>
</dbReference>
<evidence type="ECO:0000256" key="4">
    <source>
        <dbReference type="ARBA" id="ARBA00022692"/>
    </source>
</evidence>
<organism evidence="12 13">
    <name type="scientific">Asticcacaulis aquaticus</name>
    <dbReference type="NCBI Taxonomy" id="2984212"/>
    <lineage>
        <taxon>Bacteria</taxon>
        <taxon>Pseudomonadati</taxon>
        <taxon>Pseudomonadota</taxon>
        <taxon>Alphaproteobacteria</taxon>
        <taxon>Caulobacterales</taxon>
        <taxon>Caulobacteraceae</taxon>
        <taxon>Asticcacaulis</taxon>
    </lineage>
</organism>
<feature type="chain" id="PRO_5045882467" evidence="9">
    <location>
        <begin position="25"/>
        <end position="737"/>
    </location>
</feature>
<dbReference type="Pfam" id="PF07715">
    <property type="entry name" value="Plug"/>
    <property type="match status" value="1"/>
</dbReference>
<feature type="compositionally biased region" description="Polar residues" evidence="8">
    <location>
        <begin position="209"/>
        <end position="220"/>
    </location>
</feature>
<keyword evidence="5 7" id="KW-0472">Membrane</keyword>
<keyword evidence="9" id="KW-0732">Signal</keyword>
<evidence type="ECO:0000259" key="11">
    <source>
        <dbReference type="Pfam" id="PF14905"/>
    </source>
</evidence>
<accession>A0ABT5HRI5</accession>
<keyword evidence="12" id="KW-0675">Receptor</keyword>
<feature type="compositionally biased region" description="Polar residues" evidence="8">
    <location>
        <begin position="337"/>
        <end position="349"/>
    </location>
</feature>
<keyword evidence="6 7" id="KW-0998">Cell outer membrane</keyword>
<evidence type="ECO:0000256" key="9">
    <source>
        <dbReference type="SAM" id="SignalP"/>
    </source>
</evidence>
<dbReference type="EMBL" id="JAQQKX010000003">
    <property type="protein sequence ID" value="MDC7682678.1"/>
    <property type="molecule type" value="Genomic_DNA"/>
</dbReference>
<evidence type="ECO:0000256" key="3">
    <source>
        <dbReference type="ARBA" id="ARBA00022452"/>
    </source>
</evidence>
<name>A0ABT5HRI5_9CAUL</name>
<feature type="region of interest" description="Disordered" evidence="8">
    <location>
        <begin position="295"/>
        <end position="314"/>
    </location>
</feature>
<dbReference type="Proteomes" id="UP001214854">
    <property type="component" value="Unassembled WGS sequence"/>
</dbReference>
<dbReference type="PANTHER" id="PTHR40980">
    <property type="entry name" value="PLUG DOMAIN-CONTAINING PROTEIN"/>
    <property type="match status" value="1"/>
</dbReference>
<feature type="region of interest" description="Disordered" evidence="8">
    <location>
        <begin position="209"/>
        <end position="235"/>
    </location>
</feature>
<feature type="region of interest" description="Disordered" evidence="8">
    <location>
        <begin position="326"/>
        <end position="363"/>
    </location>
</feature>
<evidence type="ECO:0000313" key="12">
    <source>
        <dbReference type="EMBL" id="MDC7682678.1"/>
    </source>
</evidence>
<proteinExistence type="inferred from homology"/>
<comment type="similarity">
    <text evidence="7">Belongs to the TonB-dependent receptor family.</text>
</comment>
<dbReference type="RefSeq" id="WP_272747162.1">
    <property type="nucleotide sequence ID" value="NZ_JAQQKX010000003.1"/>
</dbReference>
<gene>
    <name evidence="12" type="ORF">PQU92_05285</name>
</gene>
<feature type="compositionally biased region" description="Polar residues" evidence="8">
    <location>
        <begin position="295"/>
        <end position="308"/>
    </location>
</feature>
<keyword evidence="2 7" id="KW-0813">Transport</keyword>
<evidence type="ECO:0000256" key="1">
    <source>
        <dbReference type="ARBA" id="ARBA00004571"/>
    </source>
</evidence>
<comment type="caution">
    <text evidence="12">The sequence shown here is derived from an EMBL/GenBank/DDBJ whole genome shotgun (WGS) entry which is preliminary data.</text>
</comment>
<dbReference type="SUPFAM" id="SSF56935">
    <property type="entry name" value="Porins"/>
    <property type="match status" value="1"/>
</dbReference>
<keyword evidence="3 7" id="KW-1134">Transmembrane beta strand</keyword>
<dbReference type="InterPro" id="IPR041700">
    <property type="entry name" value="OMP_b-brl_3"/>
</dbReference>
<sequence length="737" mass="79659">MKSSTSMILTVVSASLVMPAMAQAQTAAPTAAQTDVKTEKDKVQDKADPTTVTVKGQRKEMSGDKEVYDVTKNPDALTGTAQDALNKVPGVNVDNDGNVTVRGREARVFVNGRPALYMTGDNRGAALQSMPSASISSIEVISNPGAQYSSSSNEPIVNIVTKRNMPPGVFGSVSGQVLSNEGASGNTFLSLAKDKLTLTAMGSLNRSIQNSISDSQTQGFDASGNRTRESRRNGLTDGAYSRAFLSTSLQYDLGPNDVLTGGLTYTGSASDTDSLSASTTFNAGGAATDIFTSLSESTSDQQNGTLSAGYTHYGQKPDQSFKLDMSLSRSENENDSDTITSYDLSSTGSRLPRPDRKLRDGSNNAAMVQAAYNTTLGRTQVSVGTQINQDDNRANSLSYGPDTAGTGLVLQPLLTSDLRYEQTASAVYVTAQRQFGAKWTLLGGLRAEFLDMETHETRSNTRNQVDYARLNPSLFATYALSKDRKIRLSYTHKQQRPSPNDLNPRLVYISDTSVSVGNTDLGPQESDNFEASYEVSNPTGSYAVRGFWRTDDDMIVSTSRIIADPQNLGNVVTQSMRVNGGYQSQKGVTLSYSKRTKKLNLNLDATVTFVDMEGPNIVGTQSEVTFGGSVMATYTLKNNDTVSINYRLQPRRYTGNGYSDSSAFNSISYRHRLTPKMWLNFTVQDPFRTPRSTGVTEGPLLRSRYSSEREARVMMIGLSRSFGGFTPTAAPVPVKKP</sequence>
<feature type="domain" description="Outer membrane protein beta-barrel" evidence="11">
    <location>
        <begin position="316"/>
        <end position="719"/>
    </location>
</feature>
<evidence type="ECO:0000259" key="10">
    <source>
        <dbReference type="Pfam" id="PF07715"/>
    </source>
</evidence>
<feature type="region of interest" description="Disordered" evidence="8">
    <location>
        <begin position="27"/>
        <end position="48"/>
    </location>
</feature>
<dbReference type="PANTHER" id="PTHR40980:SF4">
    <property type="entry name" value="TONB-DEPENDENT RECEPTOR-LIKE BETA-BARREL DOMAIN-CONTAINING PROTEIN"/>
    <property type="match status" value="1"/>
</dbReference>
<dbReference type="Pfam" id="PF14905">
    <property type="entry name" value="OMP_b-brl_3"/>
    <property type="match status" value="1"/>
</dbReference>
<feature type="domain" description="TonB-dependent receptor plug" evidence="10">
    <location>
        <begin position="77"/>
        <end position="151"/>
    </location>
</feature>
<evidence type="ECO:0000256" key="6">
    <source>
        <dbReference type="ARBA" id="ARBA00023237"/>
    </source>
</evidence>
<feature type="signal peptide" evidence="9">
    <location>
        <begin position="1"/>
        <end position="24"/>
    </location>
</feature>
<keyword evidence="13" id="KW-1185">Reference proteome</keyword>
<evidence type="ECO:0000256" key="2">
    <source>
        <dbReference type="ARBA" id="ARBA00022448"/>
    </source>
</evidence>
<evidence type="ECO:0000256" key="8">
    <source>
        <dbReference type="SAM" id="MobiDB-lite"/>
    </source>
</evidence>
<evidence type="ECO:0000313" key="13">
    <source>
        <dbReference type="Proteomes" id="UP001214854"/>
    </source>
</evidence>
<dbReference type="PROSITE" id="PS52016">
    <property type="entry name" value="TONB_DEPENDENT_REC_3"/>
    <property type="match status" value="1"/>
</dbReference>
<dbReference type="InterPro" id="IPR012910">
    <property type="entry name" value="Plug_dom"/>
</dbReference>
<dbReference type="InterPro" id="IPR036942">
    <property type="entry name" value="Beta-barrel_TonB_sf"/>
</dbReference>